<evidence type="ECO:0000313" key="2">
    <source>
        <dbReference type="EMBL" id="KAK9922746.1"/>
    </source>
</evidence>
<proteinExistence type="predicted"/>
<protein>
    <submittedName>
        <fullName evidence="2">Uncharacterized protein</fullName>
    </submittedName>
</protein>
<sequence>MEAITACCGDNNKENIPPFFSAIANKSTSPVPQTGSYSKKKCKKLRSRRRKPLADITNLHLLWQYQFNTATSLLPISPATPTSSASNPRKRKAIQEVDSTTIQVTSSKSKSLRMGFR</sequence>
<dbReference type="EMBL" id="JBEDUW010000006">
    <property type="protein sequence ID" value="KAK9922746.1"/>
    <property type="molecule type" value="Genomic_DNA"/>
</dbReference>
<accession>A0AAW1WFU5</accession>
<dbReference type="Proteomes" id="UP001457282">
    <property type="component" value="Unassembled WGS sequence"/>
</dbReference>
<feature type="compositionally biased region" description="Basic residues" evidence="1">
    <location>
        <begin position="38"/>
        <end position="49"/>
    </location>
</feature>
<reference evidence="2 3" key="1">
    <citation type="journal article" date="2023" name="G3 (Bethesda)">
        <title>A chromosome-length genome assembly and annotation of blackberry (Rubus argutus, cv. 'Hillquist').</title>
        <authorList>
            <person name="Bruna T."/>
            <person name="Aryal R."/>
            <person name="Dudchenko O."/>
            <person name="Sargent D.J."/>
            <person name="Mead D."/>
            <person name="Buti M."/>
            <person name="Cavallini A."/>
            <person name="Hytonen T."/>
            <person name="Andres J."/>
            <person name="Pham M."/>
            <person name="Weisz D."/>
            <person name="Mascagni F."/>
            <person name="Usai G."/>
            <person name="Natali L."/>
            <person name="Bassil N."/>
            <person name="Fernandez G.E."/>
            <person name="Lomsadze A."/>
            <person name="Armour M."/>
            <person name="Olukolu B."/>
            <person name="Poorten T."/>
            <person name="Britton C."/>
            <person name="Davik J."/>
            <person name="Ashrafi H."/>
            <person name="Aiden E.L."/>
            <person name="Borodovsky M."/>
            <person name="Worthington M."/>
        </authorList>
    </citation>
    <scope>NUCLEOTIDE SEQUENCE [LARGE SCALE GENOMIC DNA]</scope>
    <source>
        <strain evidence="2">PI 553951</strain>
    </source>
</reference>
<keyword evidence="3" id="KW-1185">Reference proteome</keyword>
<feature type="compositionally biased region" description="Low complexity" evidence="1">
    <location>
        <begin position="74"/>
        <end position="86"/>
    </location>
</feature>
<evidence type="ECO:0000313" key="3">
    <source>
        <dbReference type="Proteomes" id="UP001457282"/>
    </source>
</evidence>
<dbReference type="AlphaFoldDB" id="A0AAW1WFU5"/>
<feature type="region of interest" description="Disordered" evidence="1">
    <location>
        <begin position="27"/>
        <end position="49"/>
    </location>
</feature>
<evidence type="ECO:0000256" key="1">
    <source>
        <dbReference type="SAM" id="MobiDB-lite"/>
    </source>
</evidence>
<feature type="compositionally biased region" description="Polar residues" evidence="1">
    <location>
        <begin position="27"/>
        <end position="37"/>
    </location>
</feature>
<name>A0AAW1WFU5_RUBAR</name>
<feature type="region of interest" description="Disordered" evidence="1">
    <location>
        <begin position="74"/>
        <end position="117"/>
    </location>
</feature>
<feature type="compositionally biased region" description="Polar residues" evidence="1">
    <location>
        <begin position="97"/>
        <end position="109"/>
    </location>
</feature>
<comment type="caution">
    <text evidence="2">The sequence shown here is derived from an EMBL/GenBank/DDBJ whole genome shotgun (WGS) entry which is preliminary data.</text>
</comment>
<gene>
    <name evidence="2" type="ORF">M0R45_031193</name>
</gene>
<organism evidence="2 3">
    <name type="scientific">Rubus argutus</name>
    <name type="common">Southern blackberry</name>
    <dbReference type="NCBI Taxonomy" id="59490"/>
    <lineage>
        <taxon>Eukaryota</taxon>
        <taxon>Viridiplantae</taxon>
        <taxon>Streptophyta</taxon>
        <taxon>Embryophyta</taxon>
        <taxon>Tracheophyta</taxon>
        <taxon>Spermatophyta</taxon>
        <taxon>Magnoliopsida</taxon>
        <taxon>eudicotyledons</taxon>
        <taxon>Gunneridae</taxon>
        <taxon>Pentapetalae</taxon>
        <taxon>rosids</taxon>
        <taxon>fabids</taxon>
        <taxon>Rosales</taxon>
        <taxon>Rosaceae</taxon>
        <taxon>Rosoideae</taxon>
        <taxon>Rosoideae incertae sedis</taxon>
        <taxon>Rubus</taxon>
    </lineage>
</organism>